<evidence type="ECO:0000313" key="9">
    <source>
        <dbReference type="Proteomes" id="UP000695022"/>
    </source>
</evidence>
<feature type="region of interest" description="Disordered" evidence="8">
    <location>
        <begin position="76"/>
        <end position="117"/>
    </location>
</feature>
<evidence type="ECO:0000256" key="6">
    <source>
        <dbReference type="ARBA" id="ARBA00023136"/>
    </source>
</evidence>
<reference evidence="10" key="1">
    <citation type="submission" date="2025-08" db="UniProtKB">
        <authorList>
            <consortium name="RefSeq"/>
        </authorList>
    </citation>
    <scope>IDENTIFICATION</scope>
</reference>
<dbReference type="GeneID" id="106820270"/>
<dbReference type="InterPro" id="IPR036458">
    <property type="entry name" value="Na:dicarbo_symporter_sf"/>
</dbReference>
<evidence type="ECO:0000256" key="3">
    <source>
        <dbReference type="ARBA" id="ARBA00022448"/>
    </source>
</evidence>
<comment type="similarity">
    <text evidence="2 7">Belongs to the dicarboxylate/amino acid:cation symporter (DAACS) (TC 2.A.23) family.</text>
</comment>
<dbReference type="RefSeq" id="XP_014680282.1">
    <property type="nucleotide sequence ID" value="XM_014824796.1"/>
</dbReference>
<dbReference type="SUPFAM" id="SSF118215">
    <property type="entry name" value="Proton glutamate symport protein"/>
    <property type="match status" value="1"/>
</dbReference>
<evidence type="ECO:0000256" key="2">
    <source>
        <dbReference type="ARBA" id="ARBA00006148"/>
    </source>
</evidence>
<dbReference type="Gene3D" id="1.10.3860.10">
    <property type="entry name" value="Sodium:dicarboxylate symporter"/>
    <property type="match status" value="1"/>
</dbReference>
<feature type="non-terminal residue" evidence="10">
    <location>
        <position position="1"/>
    </location>
</feature>
<keyword evidence="5" id="KW-1133">Transmembrane helix</keyword>
<dbReference type="PANTHER" id="PTHR11958">
    <property type="entry name" value="SODIUM/DICARBOXYLATE SYMPORTER-RELATED"/>
    <property type="match status" value="1"/>
</dbReference>
<organism evidence="9 10">
    <name type="scientific">Priapulus caudatus</name>
    <name type="common">Priapulid worm</name>
    <dbReference type="NCBI Taxonomy" id="37621"/>
    <lineage>
        <taxon>Eukaryota</taxon>
        <taxon>Metazoa</taxon>
        <taxon>Ecdysozoa</taxon>
        <taxon>Scalidophora</taxon>
        <taxon>Priapulida</taxon>
        <taxon>Priapulimorpha</taxon>
        <taxon>Priapulimorphida</taxon>
        <taxon>Priapulidae</taxon>
        <taxon>Priapulus</taxon>
    </lineage>
</organism>
<name>A0ABM1F761_PRICU</name>
<accession>A0ABM1F761</accession>
<dbReference type="Proteomes" id="UP000695022">
    <property type="component" value="Unplaced"/>
</dbReference>
<proteinExistence type="inferred from homology"/>
<protein>
    <recommendedName>
        <fullName evidence="7">Amino acid transporter</fullName>
    </recommendedName>
</protein>
<keyword evidence="3 7" id="KW-0813">Transport</keyword>
<gene>
    <name evidence="10" type="primary">LOC106820270</name>
</gene>
<dbReference type="InterPro" id="IPR050746">
    <property type="entry name" value="DAACS"/>
</dbReference>
<keyword evidence="4" id="KW-0812">Transmembrane</keyword>
<feature type="compositionally biased region" description="Basic and acidic residues" evidence="8">
    <location>
        <begin position="76"/>
        <end position="85"/>
    </location>
</feature>
<evidence type="ECO:0000256" key="4">
    <source>
        <dbReference type="ARBA" id="ARBA00022692"/>
    </source>
</evidence>
<evidence type="ECO:0000313" key="10">
    <source>
        <dbReference type="RefSeq" id="XP_014680282.1"/>
    </source>
</evidence>
<evidence type="ECO:0000256" key="8">
    <source>
        <dbReference type="SAM" id="MobiDB-lite"/>
    </source>
</evidence>
<sequence length="117" mass="12328">ITATAASIGAAGIPQAGLVTMSMVLSAVGLPLNDISLILSVDWLLDRFRTIVNVWGDALGAGIVAHIVRNDLPHLDQDDHDRRDLSSLSPPPSYSSDSGGKGHSNKAFIAHESNTKM</sequence>
<evidence type="ECO:0000256" key="5">
    <source>
        <dbReference type="ARBA" id="ARBA00022989"/>
    </source>
</evidence>
<keyword evidence="6" id="KW-0472">Membrane</keyword>
<dbReference type="PANTHER" id="PTHR11958:SF63">
    <property type="entry name" value="AMINO ACID TRANSPORTER"/>
    <property type="match status" value="1"/>
</dbReference>
<comment type="subcellular location">
    <subcellularLocation>
        <location evidence="1 7">Membrane</location>
        <topology evidence="1 7">Multi-pass membrane protein</topology>
    </subcellularLocation>
</comment>
<evidence type="ECO:0000256" key="7">
    <source>
        <dbReference type="RuleBase" id="RU361216"/>
    </source>
</evidence>
<keyword evidence="9" id="KW-1185">Reference proteome</keyword>
<evidence type="ECO:0000256" key="1">
    <source>
        <dbReference type="ARBA" id="ARBA00004141"/>
    </source>
</evidence>
<keyword evidence="7" id="KW-0769">Symport</keyword>
<dbReference type="InterPro" id="IPR001991">
    <property type="entry name" value="Na-dicarboxylate_symporter"/>
</dbReference>
<dbReference type="Pfam" id="PF00375">
    <property type="entry name" value="SDF"/>
    <property type="match status" value="1"/>
</dbReference>